<dbReference type="AlphaFoldDB" id="A0A0L6VVQ7"/>
<feature type="signal peptide" evidence="3">
    <location>
        <begin position="1"/>
        <end position="20"/>
    </location>
</feature>
<dbReference type="Proteomes" id="UP000037035">
    <property type="component" value="Unassembled WGS sequence"/>
</dbReference>
<keyword evidence="2" id="KW-0472">Membrane</keyword>
<accession>A0A0L6VVQ7</accession>
<evidence type="ECO:0000313" key="5">
    <source>
        <dbReference type="Proteomes" id="UP000037035"/>
    </source>
</evidence>
<keyword evidence="3" id="KW-0732">Signal</keyword>
<sequence length="365" mass="41488">MFPFHLFFLSLSALPHVVVSTIASQYTHISFSIIVCFHFSMLFFFRFFFGCGYELRNIYIYMYTYIHMIYHHLECHLSPLVLMPCSHVLTIPVHSGTLRTIDKPHGKILTFLHWSAKLAKKTKQKMNILGVLYVMLAIFHTKLLDPQHWPHMALNRHHWFLATSQAMKKYCGCNPQYNTFFDHHIETYSPISIRLHQYCHSASLPNPIISSQPSTMPPTPSDPATEMRAKRDEAIAQARELYGHPAPAPTPTCQPSYPSQVMPATLLATNQCFPGQYPTALPPGAPGNFPAFLLFFKYLFMMERVIFLGQLTNNLIPIGQNIMGIQASPQILNCFLLHHKNLSSKQHSGAQTTPGPSSWKNSSAQ</sequence>
<evidence type="ECO:0000256" key="1">
    <source>
        <dbReference type="SAM" id="MobiDB-lite"/>
    </source>
</evidence>
<evidence type="ECO:0000313" key="4">
    <source>
        <dbReference type="EMBL" id="KNZ64325.1"/>
    </source>
</evidence>
<keyword evidence="5" id="KW-1185">Reference proteome</keyword>
<evidence type="ECO:0000256" key="3">
    <source>
        <dbReference type="SAM" id="SignalP"/>
    </source>
</evidence>
<feature type="region of interest" description="Disordered" evidence="1">
    <location>
        <begin position="345"/>
        <end position="365"/>
    </location>
</feature>
<feature type="transmembrane region" description="Helical" evidence="2">
    <location>
        <begin position="30"/>
        <end position="49"/>
    </location>
</feature>
<dbReference type="VEuPathDB" id="FungiDB:VP01_1040g4"/>
<feature type="chain" id="PRO_5005568723" evidence="3">
    <location>
        <begin position="21"/>
        <end position="365"/>
    </location>
</feature>
<name>A0A0L6VVQ7_9BASI</name>
<organism evidence="4 5">
    <name type="scientific">Puccinia sorghi</name>
    <dbReference type="NCBI Taxonomy" id="27349"/>
    <lineage>
        <taxon>Eukaryota</taxon>
        <taxon>Fungi</taxon>
        <taxon>Dikarya</taxon>
        <taxon>Basidiomycota</taxon>
        <taxon>Pucciniomycotina</taxon>
        <taxon>Pucciniomycetes</taxon>
        <taxon>Pucciniales</taxon>
        <taxon>Pucciniaceae</taxon>
        <taxon>Puccinia</taxon>
    </lineage>
</organism>
<keyword evidence="2" id="KW-0812">Transmembrane</keyword>
<reference evidence="4 5" key="1">
    <citation type="submission" date="2015-08" db="EMBL/GenBank/DDBJ databases">
        <title>Next Generation Sequencing and Analysis of the Genome of Puccinia sorghi L Schw, the Causal Agent of Maize Common Rust.</title>
        <authorList>
            <person name="Rochi L."/>
            <person name="Burguener G."/>
            <person name="Darino M."/>
            <person name="Turjanski A."/>
            <person name="Kreff E."/>
            <person name="Dieguez M.J."/>
            <person name="Sacco F."/>
        </authorList>
    </citation>
    <scope>NUCLEOTIDE SEQUENCE [LARGE SCALE GENOMIC DNA]</scope>
    <source>
        <strain evidence="4 5">RO10H11247</strain>
    </source>
</reference>
<dbReference type="EMBL" id="LAVV01000455">
    <property type="protein sequence ID" value="KNZ64325.1"/>
    <property type="molecule type" value="Genomic_DNA"/>
</dbReference>
<proteinExistence type="predicted"/>
<keyword evidence="2" id="KW-1133">Transmembrane helix</keyword>
<protein>
    <submittedName>
        <fullName evidence="4">Putative signal peptide protein</fullName>
    </submittedName>
</protein>
<comment type="caution">
    <text evidence="4">The sequence shown here is derived from an EMBL/GenBank/DDBJ whole genome shotgun (WGS) entry which is preliminary data.</text>
</comment>
<gene>
    <name evidence="4" type="ORF">VP01_1040g4</name>
</gene>
<evidence type="ECO:0000256" key="2">
    <source>
        <dbReference type="SAM" id="Phobius"/>
    </source>
</evidence>
<feature type="transmembrane region" description="Helical" evidence="2">
    <location>
        <begin position="126"/>
        <end position="144"/>
    </location>
</feature>